<dbReference type="SMART" id="SM00135">
    <property type="entry name" value="LY"/>
    <property type="match status" value="2"/>
</dbReference>
<keyword evidence="3" id="KW-1185">Reference proteome</keyword>
<proteinExistence type="predicted"/>
<organism evidence="2 3">
    <name type="scientific">Mytilus edulis</name>
    <name type="common">Blue mussel</name>
    <dbReference type="NCBI Taxonomy" id="6550"/>
    <lineage>
        <taxon>Eukaryota</taxon>
        <taxon>Metazoa</taxon>
        <taxon>Spiralia</taxon>
        <taxon>Lophotrochozoa</taxon>
        <taxon>Mollusca</taxon>
        <taxon>Bivalvia</taxon>
        <taxon>Autobranchia</taxon>
        <taxon>Pteriomorphia</taxon>
        <taxon>Mytilida</taxon>
        <taxon>Mytiloidea</taxon>
        <taxon>Mytilidae</taxon>
        <taxon>Mytilinae</taxon>
        <taxon>Mytilus</taxon>
    </lineage>
</organism>
<reference evidence="2" key="1">
    <citation type="submission" date="2021-03" db="EMBL/GenBank/DDBJ databases">
        <authorList>
            <person name="Bekaert M."/>
        </authorList>
    </citation>
    <scope>NUCLEOTIDE SEQUENCE</scope>
</reference>
<evidence type="ECO:0000313" key="3">
    <source>
        <dbReference type="Proteomes" id="UP000683360"/>
    </source>
</evidence>
<dbReference type="Proteomes" id="UP000683360">
    <property type="component" value="Unassembled WGS sequence"/>
</dbReference>
<protein>
    <submittedName>
        <fullName evidence="2">LRP5_6</fullName>
    </submittedName>
</protein>
<name>A0A8S3QYK5_MYTED</name>
<dbReference type="EMBL" id="CAJPWZ010000730">
    <property type="protein sequence ID" value="CAG2199985.1"/>
    <property type="molecule type" value="Genomic_DNA"/>
</dbReference>
<dbReference type="InterPro" id="IPR000033">
    <property type="entry name" value="LDLR_classB_rpt"/>
</dbReference>
<dbReference type="Gene3D" id="2.120.10.30">
    <property type="entry name" value="TolB, C-terminal domain"/>
    <property type="match status" value="1"/>
</dbReference>
<dbReference type="AlphaFoldDB" id="A0A8S3QYK5"/>
<evidence type="ECO:0000313" key="2">
    <source>
        <dbReference type="EMBL" id="CAG2199985.1"/>
    </source>
</evidence>
<evidence type="ECO:0000256" key="1">
    <source>
        <dbReference type="PROSITE-ProRule" id="PRU00461"/>
    </source>
</evidence>
<feature type="repeat" description="LDL-receptor class B" evidence="1">
    <location>
        <begin position="75"/>
        <end position="115"/>
    </location>
</feature>
<dbReference type="InterPro" id="IPR050778">
    <property type="entry name" value="Cueball_EGF_LRP_Nidogen"/>
</dbReference>
<sequence>MEFDIDTGNVTVLVEQSDNVYAMDYDYKNRFIYFPRYNTHDIVRFAYPSKNRTLQTVIQSSPYSPSGIAVDPTNDHIYWTDYDGHRLSRCNLDGSNVTVLSSLSSPFVIRLDLTNRWMYIVERDIGILKSRFDLSENKTIVNFVSRVYCMDIDTDEQRLYWIIYDNGDMKSATLNGSDVKTILSTNSAGNKMAIGVLGSNIFYADNNQLFMVAKTPGSTPTFLYTDNSRIESIFVF</sequence>
<dbReference type="InterPro" id="IPR011042">
    <property type="entry name" value="6-blade_b-propeller_TolB-like"/>
</dbReference>
<dbReference type="SUPFAM" id="SSF63825">
    <property type="entry name" value="YWTD domain"/>
    <property type="match status" value="1"/>
</dbReference>
<gene>
    <name evidence="2" type="ORF">MEDL_14661</name>
</gene>
<dbReference type="PROSITE" id="PS51120">
    <property type="entry name" value="LDLRB"/>
    <property type="match status" value="1"/>
</dbReference>
<accession>A0A8S3QYK5</accession>
<dbReference type="PANTHER" id="PTHR46513">
    <property type="entry name" value="VITELLOGENIN RECEPTOR-LIKE PROTEIN-RELATED-RELATED"/>
    <property type="match status" value="1"/>
</dbReference>
<dbReference type="OrthoDB" id="5958943at2759"/>
<comment type="caution">
    <text evidence="2">The sequence shown here is derived from an EMBL/GenBank/DDBJ whole genome shotgun (WGS) entry which is preliminary data.</text>
</comment>